<reference evidence="1" key="1">
    <citation type="submission" date="2018-05" db="EMBL/GenBank/DDBJ databases">
        <authorList>
            <person name="Lanie J.A."/>
            <person name="Ng W.-L."/>
            <person name="Kazmierczak K.M."/>
            <person name="Andrzejewski T.M."/>
            <person name="Davidsen T.M."/>
            <person name="Wayne K.J."/>
            <person name="Tettelin H."/>
            <person name="Glass J.I."/>
            <person name="Rusch D."/>
            <person name="Podicherti R."/>
            <person name="Tsui H.-C.T."/>
            <person name="Winkler M.E."/>
        </authorList>
    </citation>
    <scope>NUCLEOTIDE SEQUENCE</scope>
</reference>
<proteinExistence type="predicted"/>
<organism evidence="1">
    <name type="scientific">marine metagenome</name>
    <dbReference type="NCBI Taxonomy" id="408172"/>
    <lineage>
        <taxon>unclassified sequences</taxon>
        <taxon>metagenomes</taxon>
        <taxon>ecological metagenomes</taxon>
    </lineage>
</organism>
<dbReference type="AlphaFoldDB" id="A0A382BQJ3"/>
<accession>A0A382BQJ3</accession>
<name>A0A382BQJ3_9ZZZZ</name>
<dbReference type="EMBL" id="UINC01030844">
    <property type="protein sequence ID" value="SVB15889.1"/>
    <property type="molecule type" value="Genomic_DNA"/>
</dbReference>
<feature type="non-terminal residue" evidence="1">
    <location>
        <position position="49"/>
    </location>
</feature>
<sequence>MISEHVTVVRGDYDRPPAVFAVKHQHPVIPLQGVPPNFRLSLESLGDPI</sequence>
<gene>
    <name evidence="1" type="ORF">METZ01_LOCUS168743</name>
</gene>
<protein>
    <submittedName>
        <fullName evidence="1">Uncharacterized protein</fullName>
    </submittedName>
</protein>
<evidence type="ECO:0000313" key="1">
    <source>
        <dbReference type="EMBL" id="SVB15889.1"/>
    </source>
</evidence>